<dbReference type="Pfam" id="PF00550">
    <property type="entry name" value="PP-binding"/>
    <property type="match status" value="1"/>
</dbReference>
<proteinExistence type="predicted"/>
<dbReference type="SUPFAM" id="SSF47336">
    <property type="entry name" value="ACP-like"/>
    <property type="match status" value="1"/>
</dbReference>
<dbReference type="Gene3D" id="1.10.1200.10">
    <property type="entry name" value="ACP-like"/>
    <property type="match status" value="1"/>
</dbReference>
<reference evidence="3" key="1">
    <citation type="submission" date="2016-10" db="EMBL/GenBank/DDBJ databases">
        <authorList>
            <person name="Varghese N."/>
            <person name="Submissions S."/>
        </authorList>
    </citation>
    <scope>NUCLEOTIDE SEQUENCE [LARGE SCALE GENOMIC DNA]</scope>
    <source>
        <strain evidence="3">M83</strain>
    </source>
</reference>
<dbReference type="EMBL" id="FNHZ01000001">
    <property type="protein sequence ID" value="SDM44830.1"/>
    <property type="molecule type" value="Genomic_DNA"/>
</dbReference>
<dbReference type="Proteomes" id="UP000187651">
    <property type="component" value="Unassembled WGS sequence"/>
</dbReference>
<gene>
    <name evidence="2" type="ORF">SAMN05216544_0284</name>
</gene>
<accession>A0A1G9TAY2</accession>
<name>A0A1G9TAY2_9FIRM</name>
<dbReference type="RefSeq" id="WP_074520579.1">
    <property type="nucleotide sequence ID" value="NZ_FNHZ01000001.1"/>
</dbReference>
<organism evidence="2 3">
    <name type="scientific">Lachnospira pectinoschiza</name>
    <dbReference type="NCBI Taxonomy" id="28052"/>
    <lineage>
        <taxon>Bacteria</taxon>
        <taxon>Bacillati</taxon>
        <taxon>Bacillota</taxon>
        <taxon>Clostridia</taxon>
        <taxon>Lachnospirales</taxon>
        <taxon>Lachnospiraceae</taxon>
        <taxon>Lachnospira</taxon>
    </lineage>
</organism>
<feature type="domain" description="Carrier" evidence="1">
    <location>
        <begin position="1"/>
        <end position="77"/>
    </location>
</feature>
<dbReference type="AlphaFoldDB" id="A0A1G9TAY2"/>
<dbReference type="InterPro" id="IPR036736">
    <property type="entry name" value="ACP-like_sf"/>
</dbReference>
<evidence type="ECO:0000313" key="3">
    <source>
        <dbReference type="Proteomes" id="UP000187651"/>
    </source>
</evidence>
<protein>
    <submittedName>
        <fullName evidence="2">Phosphopantetheine attachment site</fullName>
    </submittedName>
</protein>
<keyword evidence="3" id="KW-1185">Reference proteome</keyword>
<evidence type="ECO:0000259" key="1">
    <source>
        <dbReference type="PROSITE" id="PS50075"/>
    </source>
</evidence>
<dbReference type="InterPro" id="IPR009081">
    <property type="entry name" value="PP-bd_ACP"/>
</dbReference>
<sequence>MIEEVYKLLKENVEELEDVDLKEDTSLIASGFMDSYEVIKMLEKIEDTFSITINLDELNLEDFEKPKNIAKMIMTKRG</sequence>
<dbReference type="PROSITE" id="PS50075">
    <property type="entry name" value="CARRIER"/>
    <property type="match status" value="1"/>
</dbReference>
<evidence type="ECO:0000313" key="2">
    <source>
        <dbReference type="EMBL" id="SDM44830.1"/>
    </source>
</evidence>